<evidence type="ECO:0000256" key="2">
    <source>
        <dbReference type="ARBA" id="ARBA00022448"/>
    </source>
</evidence>
<keyword evidence="8" id="KW-1185">Reference proteome</keyword>
<dbReference type="Proteomes" id="UP000799436">
    <property type="component" value="Unassembled WGS sequence"/>
</dbReference>
<feature type="transmembrane region" description="Helical" evidence="6">
    <location>
        <begin position="205"/>
        <end position="229"/>
    </location>
</feature>
<dbReference type="GO" id="GO:0022857">
    <property type="term" value="F:transmembrane transporter activity"/>
    <property type="evidence" value="ECO:0007669"/>
    <property type="project" value="InterPro"/>
</dbReference>
<feature type="transmembrane region" description="Helical" evidence="6">
    <location>
        <begin position="387"/>
        <end position="408"/>
    </location>
</feature>
<feature type="transmembrane region" description="Helical" evidence="6">
    <location>
        <begin position="86"/>
        <end position="104"/>
    </location>
</feature>
<keyword evidence="2" id="KW-0813">Transport</keyword>
<dbReference type="PIRSF" id="PIRSF006060">
    <property type="entry name" value="AA_transporter"/>
    <property type="match status" value="1"/>
</dbReference>
<evidence type="ECO:0000256" key="5">
    <source>
        <dbReference type="ARBA" id="ARBA00023136"/>
    </source>
</evidence>
<evidence type="ECO:0000313" key="8">
    <source>
        <dbReference type="Proteomes" id="UP000799436"/>
    </source>
</evidence>
<protein>
    <submittedName>
        <fullName evidence="7">Amino acid transporter</fullName>
    </submittedName>
</protein>
<keyword evidence="4 6" id="KW-1133">Transmembrane helix</keyword>
<organism evidence="7 8">
    <name type="scientific">Teratosphaeria nubilosa</name>
    <dbReference type="NCBI Taxonomy" id="161662"/>
    <lineage>
        <taxon>Eukaryota</taxon>
        <taxon>Fungi</taxon>
        <taxon>Dikarya</taxon>
        <taxon>Ascomycota</taxon>
        <taxon>Pezizomycotina</taxon>
        <taxon>Dothideomycetes</taxon>
        <taxon>Dothideomycetidae</taxon>
        <taxon>Mycosphaerellales</taxon>
        <taxon>Teratosphaeriaceae</taxon>
        <taxon>Teratosphaeria</taxon>
    </lineage>
</organism>
<feature type="transmembrane region" description="Helical" evidence="6">
    <location>
        <begin position="179"/>
        <end position="198"/>
    </location>
</feature>
<dbReference type="EMBL" id="ML995868">
    <property type="protein sequence ID" value="KAF2766660.1"/>
    <property type="molecule type" value="Genomic_DNA"/>
</dbReference>
<dbReference type="OrthoDB" id="3257095at2759"/>
<evidence type="ECO:0000256" key="3">
    <source>
        <dbReference type="ARBA" id="ARBA00022692"/>
    </source>
</evidence>
<feature type="transmembrane region" description="Helical" evidence="6">
    <location>
        <begin position="136"/>
        <end position="159"/>
    </location>
</feature>
<reference evidence="7" key="1">
    <citation type="journal article" date="2020" name="Stud. Mycol.">
        <title>101 Dothideomycetes genomes: a test case for predicting lifestyles and emergence of pathogens.</title>
        <authorList>
            <person name="Haridas S."/>
            <person name="Albert R."/>
            <person name="Binder M."/>
            <person name="Bloem J."/>
            <person name="Labutti K."/>
            <person name="Salamov A."/>
            <person name="Andreopoulos B."/>
            <person name="Baker S."/>
            <person name="Barry K."/>
            <person name="Bills G."/>
            <person name="Bluhm B."/>
            <person name="Cannon C."/>
            <person name="Castanera R."/>
            <person name="Culley D."/>
            <person name="Daum C."/>
            <person name="Ezra D."/>
            <person name="Gonzalez J."/>
            <person name="Henrissat B."/>
            <person name="Kuo A."/>
            <person name="Liang C."/>
            <person name="Lipzen A."/>
            <person name="Lutzoni F."/>
            <person name="Magnuson J."/>
            <person name="Mondo S."/>
            <person name="Nolan M."/>
            <person name="Ohm R."/>
            <person name="Pangilinan J."/>
            <person name="Park H.-J."/>
            <person name="Ramirez L."/>
            <person name="Alfaro M."/>
            <person name="Sun H."/>
            <person name="Tritt A."/>
            <person name="Yoshinaga Y."/>
            <person name="Zwiers L.-H."/>
            <person name="Turgeon B."/>
            <person name="Goodwin S."/>
            <person name="Spatafora J."/>
            <person name="Crous P."/>
            <person name="Grigoriev I."/>
        </authorList>
    </citation>
    <scope>NUCLEOTIDE SEQUENCE</scope>
    <source>
        <strain evidence="7">CBS 116005</strain>
    </source>
</reference>
<gene>
    <name evidence="7" type="ORF">EJ03DRAFT_329924</name>
</gene>
<dbReference type="PANTHER" id="PTHR45649">
    <property type="entry name" value="AMINO-ACID PERMEASE BAT1"/>
    <property type="match status" value="1"/>
</dbReference>
<sequence>MDSEASRKTHDSIIAIMEDLQDHERRPSALPADRVEMKRLGKKQELRRNFNLVSIFSFMCVKMSTWVFVVMGSFSALRAAGTGGYIAVYGATCIVYLPFVLSFAEMASIAPTAGGQYHWTSEFAHPRAQRIMSHTAGWLLTVSWFCSTAFKMFLSGSTIARCINIMYPWTYSETRRGTYIRFIPVILISVAGMALNTVGAGHLALVEVTVAAFFVLGFATNLIVLWIMAPLNPAKEVFGSFTNIPNWPNIATTMLLAQNTILWLVSGSDGAAHMAEDTQDASLNVPRGILGSYLISAISGFVMVITYCFCHRPDPDLVSFTSFPFMEIYARATGSNSGTVGLTAIVTILSFFSGTNAMASASRQTFAFARDGGLPFHKALSKVSPKFHVPIMAVFVVFFSSLLLVALAKLDHMAYQTLMALQSLAYIAVFEIAVGTLIFRRLWGPPLPERRWSLGRAGLPINVFAFAYGLFAAGIMAMPTDDFKGHCPPHGCLVRNWNWGTVIFVGIMLIGMGYYLLGGRKHYAGPVTLVSDEGGWKPVRPLHVRHSPPTAG</sequence>
<keyword evidence="5 6" id="KW-0472">Membrane</keyword>
<keyword evidence="3 6" id="KW-0812">Transmembrane</keyword>
<feature type="transmembrane region" description="Helical" evidence="6">
    <location>
        <begin position="290"/>
        <end position="310"/>
    </location>
</feature>
<proteinExistence type="predicted"/>
<feature type="transmembrane region" description="Helical" evidence="6">
    <location>
        <begin position="459"/>
        <end position="477"/>
    </location>
</feature>
<dbReference type="Pfam" id="PF13520">
    <property type="entry name" value="AA_permease_2"/>
    <property type="match status" value="1"/>
</dbReference>
<dbReference type="AlphaFoldDB" id="A0A6G1L1U4"/>
<feature type="transmembrane region" description="Helical" evidence="6">
    <location>
        <begin position="497"/>
        <end position="517"/>
    </location>
</feature>
<comment type="subcellular location">
    <subcellularLocation>
        <location evidence="1">Membrane</location>
        <topology evidence="1">Multi-pass membrane protein</topology>
    </subcellularLocation>
</comment>
<name>A0A6G1L1U4_9PEZI</name>
<feature type="transmembrane region" description="Helical" evidence="6">
    <location>
        <begin position="52"/>
        <end position="74"/>
    </location>
</feature>
<dbReference type="PANTHER" id="PTHR45649:SF4">
    <property type="entry name" value="TRANSPORTER, PUTATIVE (EUROFUNG)-RELATED"/>
    <property type="match status" value="1"/>
</dbReference>
<evidence type="ECO:0000256" key="6">
    <source>
        <dbReference type="SAM" id="Phobius"/>
    </source>
</evidence>
<dbReference type="Gene3D" id="1.20.1740.10">
    <property type="entry name" value="Amino acid/polyamine transporter I"/>
    <property type="match status" value="1"/>
</dbReference>
<dbReference type="InterPro" id="IPR002293">
    <property type="entry name" value="AA/rel_permease1"/>
</dbReference>
<evidence type="ECO:0000256" key="1">
    <source>
        <dbReference type="ARBA" id="ARBA00004141"/>
    </source>
</evidence>
<evidence type="ECO:0000256" key="4">
    <source>
        <dbReference type="ARBA" id="ARBA00022989"/>
    </source>
</evidence>
<accession>A0A6G1L1U4</accession>
<evidence type="ECO:0000313" key="7">
    <source>
        <dbReference type="EMBL" id="KAF2766660.1"/>
    </source>
</evidence>
<feature type="transmembrane region" description="Helical" evidence="6">
    <location>
        <begin position="420"/>
        <end position="439"/>
    </location>
</feature>
<dbReference type="GO" id="GO:0016020">
    <property type="term" value="C:membrane"/>
    <property type="evidence" value="ECO:0007669"/>
    <property type="project" value="UniProtKB-SubCell"/>
</dbReference>